<evidence type="ECO:0000313" key="2">
    <source>
        <dbReference type="EMBL" id="KAJ3131562.1"/>
    </source>
</evidence>
<accession>A0AAD5T5G4</accession>
<organism evidence="2 3">
    <name type="scientific">Physocladia obscura</name>
    <dbReference type="NCBI Taxonomy" id="109957"/>
    <lineage>
        <taxon>Eukaryota</taxon>
        <taxon>Fungi</taxon>
        <taxon>Fungi incertae sedis</taxon>
        <taxon>Chytridiomycota</taxon>
        <taxon>Chytridiomycota incertae sedis</taxon>
        <taxon>Chytridiomycetes</taxon>
        <taxon>Chytridiales</taxon>
        <taxon>Chytriomycetaceae</taxon>
        <taxon>Physocladia</taxon>
    </lineage>
</organism>
<sequence length="88" mass="10153">AKNGLSCGTDQQLNDFLDLHESIMDMQPKLKELKTRKQTLEKELANVLVKKKVKSVNVGSFRIYVYTTPELRLMPYRLRPSGTLDQKD</sequence>
<proteinExistence type="predicted"/>
<dbReference type="AlphaFoldDB" id="A0AAD5T5G4"/>
<evidence type="ECO:0000256" key="1">
    <source>
        <dbReference type="SAM" id="Coils"/>
    </source>
</evidence>
<dbReference type="Proteomes" id="UP001211907">
    <property type="component" value="Unassembled WGS sequence"/>
</dbReference>
<reference evidence="2" key="1">
    <citation type="submission" date="2020-05" db="EMBL/GenBank/DDBJ databases">
        <title>Phylogenomic resolution of chytrid fungi.</title>
        <authorList>
            <person name="Stajich J.E."/>
            <person name="Amses K."/>
            <person name="Simmons R."/>
            <person name="Seto K."/>
            <person name="Myers J."/>
            <person name="Bonds A."/>
            <person name="Quandt C.A."/>
            <person name="Barry K."/>
            <person name="Liu P."/>
            <person name="Grigoriev I."/>
            <person name="Longcore J.E."/>
            <person name="James T.Y."/>
        </authorList>
    </citation>
    <scope>NUCLEOTIDE SEQUENCE</scope>
    <source>
        <strain evidence="2">JEL0513</strain>
    </source>
</reference>
<feature type="non-terminal residue" evidence="2">
    <location>
        <position position="1"/>
    </location>
</feature>
<name>A0AAD5T5G4_9FUNG</name>
<protein>
    <submittedName>
        <fullName evidence="2">Uncharacterized protein</fullName>
    </submittedName>
</protein>
<dbReference type="EMBL" id="JADGJH010000290">
    <property type="protein sequence ID" value="KAJ3131562.1"/>
    <property type="molecule type" value="Genomic_DNA"/>
</dbReference>
<keyword evidence="1" id="KW-0175">Coiled coil</keyword>
<keyword evidence="3" id="KW-1185">Reference proteome</keyword>
<feature type="coiled-coil region" evidence="1">
    <location>
        <begin position="23"/>
        <end position="50"/>
    </location>
</feature>
<gene>
    <name evidence="2" type="ORF">HK100_006237</name>
</gene>
<comment type="caution">
    <text evidence="2">The sequence shown here is derived from an EMBL/GenBank/DDBJ whole genome shotgun (WGS) entry which is preliminary data.</text>
</comment>
<evidence type="ECO:0000313" key="3">
    <source>
        <dbReference type="Proteomes" id="UP001211907"/>
    </source>
</evidence>